<accession>A0A5B0QHG9</accession>
<sequence>MIARVDAKKLFVFELFHIVNLEACTELQLWCTVNRHNEMCVIEDVLVVGGMSSKLNCINTGKDGMKQSAGNWGDYQCHNDQKPLPGSPEHATDRTKVYQYQPKKCRVQGCPVIQKSLLGI</sequence>
<dbReference type="Proteomes" id="UP000324748">
    <property type="component" value="Unassembled WGS sequence"/>
</dbReference>
<evidence type="ECO:0000313" key="2">
    <source>
        <dbReference type="EMBL" id="KAA1112603.1"/>
    </source>
</evidence>
<protein>
    <submittedName>
        <fullName evidence="1">Uncharacterized protein</fullName>
    </submittedName>
</protein>
<name>A0A5B0QHG9_PUCGR</name>
<keyword evidence="3" id="KW-1185">Reference proteome</keyword>
<comment type="caution">
    <text evidence="1">The sequence shown here is derived from an EMBL/GenBank/DDBJ whole genome shotgun (WGS) entry which is preliminary data.</text>
</comment>
<organism evidence="1 3">
    <name type="scientific">Puccinia graminis f. sp. tritici</name>
    <dbReference type="NCBI Taxonomy" id="56615"/>
    <lineage>
        <taxon>Eukaryota</taxon>
        <taxon>Fungi</taxon>
        <taxon>Dikarya</taxon>
        <taxon>Basidiomycota</taxon>
        <taxon>Pucciniomycotina</taxon>
        <taxon>Pucciniomycetes</taxon>
        <taxon>Pucciniales</taxon>
        <taxon>Pucciniaceae</taxon>
        <taxon>Puccinia</taxon>
    </lineage>
</organism>
<dbReference type="AlphaFoldDB" id="A0A5B0QHG9"/>
<proteinExistence type="predicted"/>
<evidence type="ECO:0000313" key="3">
    <source>
        <dbReference type="Proteomes" id="UP000324748"/>
    </source>
</evidence>
<dbReference type="EMBL" id="VSWC01000015">
    <property type="protein sequence ID" value="KAA1112595.1"/>
    <property type="molecule type" value="Genomic_DNA"/>
</dbReference>
<evidence type="ECO:0000313" key="1">
    <source>
        <dbReference type="EMBL" id="KAA1112595.1"/>
    </source>
</evidence>
<reference evidence="1 3" key="1">
    <citation type="submission" date="2019-05" db="EMBL/GenBank/DDBJ databases">
        <title>Emergence of the Ug99 lineage of the wheat stem rust pathogen through somatic hybridization.</title>
        <authorList>
            <person name="Li F."/>
            <person name="Upadhyaya N.M."/>
            <person name="Sperschneider J."/>
            <person name="Matny O."/>
            <person name="Nguyen-Phuc H."/>
            <person name="Mago R."/>
            <person name="Raley C."/>
            <person name="Miller M.E."/>
            <person name="Silverstein K.A.T."/>
            <person name="Henningsen E."/>
            <person name="Hirsch C.D."/>
            <person name="Visser B."/>
            <person name="Pretorius Z.A."/>
            <person name="Steffenson B.J."/>
            <person name="Schwessinger B."/>
            <person name="Dodds P.N."/>
            <person name="Figueroa M."/>
        </authorList>
    </citation>
    <scope>NUCLEOTIDE SEQUENCE [LARGE SCALE GENOMIC DNA]</scope>
    <source>
        <strain evidence="1">21-0</strain>
    </source>
</reference>
<dbReference type="EMBL" id="VSWC01000015">
    <property type="protein sequence ID" value="KAA1112603.1"/>
    <property type="molecule type" value="Genomic_DNA"/>
</dbReference>
<gene>
    <name evidence="1" type="ORF">PGT21_003135</name>
    <name evidence="2" type="ORF">PGT21_003319</name>
</gene>